<accession>A0A1I1K721</accession>
<evidence type="ECO:0000313" key="2">
    <source>
        <dbReference type="EMBL" id="SFC56526.1"/>
    </source>
</evidence>
<sequence>MKRFIAAAFLAVFGLPSFAATYHASWNGHTARGFVTLDENAEVLDYQFEARIISSTPTTIDTKSTGPFNRDFPRARVTYLDFPLFAKTLGDIQVNFAVETYDCLPSPPFTCTPDGELALTYLDLTDSEGLAINWTVTEVPLPAGGALLVSGVFALGLRRKS</sequence>
<dbReference type="EMBL" id="FOLX01000001">
    <property type="protein sequence ID" value="SFC56526.1"/>
    <property type="molecule type" value="Genomic_DNA"/>
</dbReference>
<proteinExistence type="predicted"/>
<name>A0A1I1K721_9RHOB</name>
<keyword evidence="3" id="KW-1185">Reference proteome</keyword>
<evidence type="ECO:0000256" key="1">
    <source>
        <dbReference type="SAM" id="SignalP"/>
    </source>
</evidence>
<dbReference type="RefSeq" id="WP_139199527.1">
    <property type="nucleotide sequence ID" value="NZ_FNZG01000003.1"/>
</dbReference>
<evidence type="ECO:0000313" key="3">
    <source>
        <dbReference type="Proteomes" id="UP000231644"/>
    </source>
</evidence>
<protein>
    <recommendedName>
        <fullName evidence="4">PEP-CTERM protein-sorting domain-containing protein</fullName>
    </recommendedName>
</protein>
<keyword evidence="1" id="KW-0732">Signal</keyword>
<feature type="chain" id="PRO_5014187024" description="PEP-CTERM protein-sorting domain-containing protein" evidence="1">
    <location>
        <begin position="20"/>
        <end position="161"/>
    </location>
</feature>
<evidence type="ECO:0008006" key="4">
    <source>
        <dbReference type="Google" id="ProtNLM"/>
    </source>
</evidence>
<reference evidence="2 3" key="1">
    <citation type="submission" date="2016-10" db="EMBL/GenBank/DDBJ databases">
        <authorList>
            <person name="de Groot N.N."/>
        </authorList>
    </citation>
    <scope>NUCLEOTIDE SEQUENCE [LARGE SCALE GENOMIC DNA]</scope>
    <source>
        <strain evidence="2 3">DSM 29619</strain>
    </source>
</reference>
<gene>
    <name evidence="2" type="ORF">SAMN05421762_1359</name>
</gene>
<dbReference type="Proteomes" id="UP000231644">
    <property type="component" value="Unassembled WGS sequence"/>
</dbReference>
<organism evidence="2 3">
    <name type="scientific">Pseudooceanicola nitratireducens</name>
    <dbReference type="NCBI Taxonomy" id="517719"/>
    <lineage>
        <taxon>Bacteria</taxon>
        <taxon>Pseudomonadati</taxon>
        <taxon>Pseudomonadota</taxon>
        <taxon>Alphaproteobacteria</taxon>
        <taxon>Rhodobacterales</taxon>
        <taxon>Paracoccaceae</taxon>
        <taxon>Pseudooceanicola</taxon>
    </lineage>
</organism>
<dbReference type="AlphaFoldDB" id="A0A1I1K721"/>
<feature type="signal peptide" evidence="1">
    <location>
        <begin position="1"/>
        <end position="19"/>
    </location>
</feature>